<proteinExistence type="predicted"/>
<dbReference type="AlphaFoldDB" id="A0A556V820"/>
<organism evidence="2 3">
    <name type="scientific">Bagarius yarrelli</name>
    <name type="common">Goonch</name>
    <name type="synonym">Bagrus yarrelli</name>
    <dbReference type="NCBI Taxonomy" id="175774"/>
    <lineage>
        <taxon>Eukaryota</taxon>
        <taxon>Metazoa</taxon>
        <taxon>Chordata</taxon>
        <taxon>Craniata</taxon>
        <taxon>Vertebrata</taxon>
        <taxon>Euteleostomi</taxon>
        <taxon>Actinopterygii</taxon>
        <taxon>Neopterygii</taxon>
        <taxon>Teleostei</taxon>
        <taxon>Ostariophysi</taxon>
        <taxon>Siluriformes</taxon>
        <taxon>Sisoridae</taxon>
        <taxon>Sisorinae</taxon>
        <taxon>Bagarius</taxon>
    </lineage>
</organism>
<feature type="region of interest" description="Disordered" evidence="1">
    <location>
        <begin position="29"/>
        <end position="70"/>
    </location>
</feature>
<evidence type="ECO:0000313" key="3">
    <source>
        <dbReference type="Proteomes" id="UP000319801"/>
    </source>
</evidence>
<accession>A0A556V820</accession>
<comment type="caution">
    <text evidence="2">The sequence shown here is derived from an EMBL/GenBank/DDBJ whole genome shotgun (WGS) entry which is preliminary data.</text>
</comment>
<protein>
    <submittedName>
        <fullName evidence="2">Uncharacterized protein</fullName>
    </submittedName>
</protein>
<name>A0A556V820_BAGYA</name>
<sequence length="97" mass="11281">MSRTWNYVEQLWQRVDKVYDLRDEEKQHGFAEMTEDSDHSEGHASEVTEGVAYKHGRRVPDGKREPNNEDCGTVKAARFLRVLYENAMYAAVCNETK</sequence>
<gene>
    <name evidence="2" type="ORF">Baya_14174</name>
</gene>
<feature type="compositionally biased region" description="Basic and acidic residues" evidence="1">
    <location>
        <begin position="36"/>
        <end position="46"/>
    </location>
</feature>
<dbReference type="Proteomes" id="UP000319801">
    <property type="component" value="Unassembled WGS sequence"/>
</dbReference>
<keyword evidence="3" id="KW-1185">Reference proteome</keyword>
<reference evidence="2 3" key="1">
    <citation type="journal article" date="2019" name="Genome Biol. Evol.">
        <title>Whole-Genome Sequencing of the Giant Devil Catfish, Bagarius yarrelli.</title>
        <authorList>
            <person name="Jiang W."/>
            <person name="Lv Y."/>
            <person name="Cheng L."/>
            <person name="Yang K."/>
            <person name="Chao B."/>
            <person name="Wang X."/>
            <person name="Li Y."/>
            <person name="Pan X."/>
            <person name="You X."/>
            <person name="Zhang Y."/>
            <person name="Yang J."/>
            <person name="Li J."/>
            <person name="Zhang X."/>
            <person name="Liu S."/>
            <person name="Sun C."/>
            <person name="Yang J."/>
            <person name="Shi Q."/>
        </authorList>
    </citation>
    <scope>NUCLEOTIDE SEQUENCE [LARGE SCALE GENOMIC DNA]</scope>
    <source>
        <strain evidence="2">JWS20170419001</strain>
        <tissue evidence="2">Muscle</tissue>
    </source>
</reference>
<evidence type="ECO:0000313" key="2">
    <source>
        <dbReference type="EMBL" id="TSY98088.1"/>
    </source>
</evidence>
<dbReference type="EMBL" id="VCAZ01000151">
    <property type="protein sequence ID" value="TSY98088.1"/>
    <property type="molecule type" value="Genomic_DNA"/>
</dbReference>
<feature type="compositionally biased region" description="Basic and acidic residues" evidence="1">
    <location>
        <begin position="58"/>
        <end position="67"/>
    </location>
</feature>
<evidence type="ECO:0000256" key="1">
    <source>
        <dbReference type="SAM" id="MobiDB-lite"/>
    </source>
</evidence>